<reference evidence="3" key="1">
    <citation type="journal article" date="2011" name="J. Bacteriol.">
        <title>Genome sequences of eight morphologically diverse alphaproteobacteria.</title>
        <authorList>
            <consortium name="US DOE Joint Genome Institute"/>
            <person name="Brown P.J."/>
            <person name="Kysela D.T."/>
            <person name="Buechlein A."/>
            <person name="Hemmerich C."/>
            <person name="Brun Y.V."/>
        </authorList>
    </citation>
    <scope>NUCLEOTIDE SEQUENCE [LARGE SCALE GENOMIC DNA]</scope>
    <source>
        <strain evidence="3">ATCC 15264 / DSM 4735 / LMG 14903 / NBRC 16000 / CB 81</strain>
    </source>
</reference>
<keyword evidence="3" id="KW-1185">Reference proteome</keyword>
<feature type="transmembrane region" description="Helical" evidence="1">
    <location>
        <begin position="35"/>
        <end position="51"/>
    </location>
</feature>
<protein>
    <recommendedName>
        <fullName evidence="4">Ammonium transporter</fullName>
    </recommendedName>
</protein>
<accession>D9QIG1</accession>
<dbReference type="InParanoid" id="D9QIG1"/>
<keyword evidence="1" id="KW-0812">Transmembrane</keyword>
<keyword evidence="1" id="KW-0472">Membrane</keyword>
<dbReference type="AlphaFoldDB" id="D9QIG1"/>
<feature type="transmembrane region" description="Helical" evidence="1">
    <location>
        <begin position="96"/>
        <end position="115"/>
    </location>
</feature>
<name>D9QIG1_BRESC</name>
<evidence type="ECO:0000313" key="2">
    <source>
        <dbReference type="EMBL" id="ADK99463.1"/>
    </source>
</evidence>
<evidence type="ECO:0000313" key="3">
    <source>
        <dbReference type="Proteomes" id="UP000002696"/>
    </source>
</evidence>
<organism evidence="2 3">
    <name type="scientific">Brevundimonas subvibrioides (strain ATCC 15264 / DSM 4735 / LMG 14903 / NBRC 16000 / CB 81)</name>
    <name type="common">Caulobacter subvibrioides</name>
    <dbReference type="NCBI Taxonomy" id="633149"/>
    <lineage>
        <taxon>Bacteria</taxon>
        <taxon>Pseudomonadati</taxon>
        <taxon>Pseudomonadota</taxon>
        <taxon>Alphaproteobacteria</taxon>
        <taxon>Caulobacterales</taxon>
        <taxon>Caulobacteraceae</taxon>
        <taxon>Brevundimonas</taxon>
    </lineage>
</organism>
<dbReference type="EMBL" id="CP002102">
    <property type="protein sequence ID" value="ADK99463.1"/>
    <property type="molecule type" value="Genomic_DNA"/>
</dbReference>
<gene>
    <name evidence="2" type="ordered locus">Bresu_0149</name>
</gene>
<dbReference type="Proteomes" id="UP000002696">
    <property type="component" value="Chromosome"/>
</dbReference>
<dbReference type="KEGG" id="bsb:Bresu_0149"/>
<evidence type="ECO:0008006" key="4">
    <source>
        <dbReference type="Google" id="ProtNLM"/>
    </source>
</evidence>
<evidence type="ECO:0000256" key="1">
    <source>
        <dbReference type="SAM" id="Phobius"/>
    </source>
</evidence>
<dbReference type="HOGENOM" id="CLU_2169398_0_0_5"/>
<feature type="transmembrane region" description="Helical" evidence="1">
    <location>
        <begin position="71"/>
        <end position="90"/>
    </location>
</feature>
<sequence>MNKDLINSLAWGGGIVALALGASFARSQGYIDHETTLRIVLGATGLMIVAFGNRIPKTFVPGAGARKAQRVAAWSMVISGLVYTAAFLFAPIATAVMIGCGAVIAGIAVTFGYCLSLRSRARAA</sequence>
<dbReference type="STRING" id="633149.Bresu_0149"/>
<dbReference type="RefSeq" id="WP_013267568.1">
    <property type="nucleotide sequence ID" value="NC_014375.1"/>
</dbReference>
<dbReference type="eggNOG" id="ENOG5034A7X">
    <property type="taxonomic scope" value="Bacteria"/>
</dbReference>
<proteinExistence type="predicted"/>
<keyword evidence="1" id="KW-1133">Transmembrane helix</keyword>